<name>A0A2G8JEM9_STIJA</name>
<feature type="domain" description="Integrase core" evidence="1">
    <location>
        <begin position="1"/>
        <end position="79"/>
    </location>
</feature>
<dbReference type="STRING" id="307972.A0A2G8JEM9"/>
<sequence length="166" mass="19994">MQGTSHHNQRIECWWSFLRKHCTQFWMNAFSYLREEGMFTGTYLDKALIQFCFLNLIQTELHDLQLEWNNHRISPSRNRIGPFGRPEIMYTAPELYQTRSYLMEVQQDEIEVCEEECVFRDNFPCDRDVYELCCIQMVDNNINVPVTAFDAMMLYERLRRLVLAEL</sequence>
<dbReference type="AlphaFoldDB" id="A0A2G8JEM9"/>
<keyword evidence="3" id="KW-1185">Reference proteome</keyword>
<comment type="caution">
    <text evidence="2">The sequence shown here is derived from an EMBL/GenBank/DDBJ whole genome shotgun (WGS) entry which is preliminary data.</text>
</comment>
<dbReference type="PANTHER" id="PTHR46791:SF13">
    <property type="entry name" value="CLR5 DOMAIN-CONTAINING PROTEIN"/>
    <property type="match status" value="1"/>
</dbReference>
<dbReference type="InterPro" id="IPR058913">
    <property type="entry name" value="Integrase_dom_put"/>
</dbReference>
<accession>A0A2G8JEM9</accession>
<dbReference type="PANTHER" id="PTHR46791">
    <property type="entry name" value="EXPRESSED PROTEIN"/>
    <property type="match status" value="1"/>
</dbReference>
<dbReference type="Pfam" id="PF24764">
    <property type="entry name" value="rva_4"/>
    <property type="match status" value="1"/>
</dbReference>
<gene>
    <name evidence="2" type="ORF">BSL78_29002</name>
</gene>
<organism evidence="2 3">
    <name type="scientific">Stichopus japonicus</name>
    <name type="common">Sea cucumber</name>
    <dbReference type="NCBI Taxonomy" id="307972"/>
    <lineage>
        <taxon>Eukaryota</taxon>
        <taxon>Metazoa</taxon>
        <taxon>Echinodermata</taxon>
        <taxon>Eleutherozoa</taxon>
        <taxon>Echinozoa</taxon>
        <taxon>Holothuroidea</taxon>
        <taxon>Aspidochirotacea</taxon>
        <taxon>Aspidochirotida</taxon>
        <taxon>Stichopodidae</taxon>
        <taxon>Apostichopus</taxon>
    </lineage>
</organism>
<reference evidence="2 3" key="1">
    <citation type="journal article" date="2017" name="PLoS Biol.">
        <title>The sea cucumber genome provides insights into morphological evolution and visceral regeneration.</title>
        <authorList>
            <person name="Zhang X."/>
            <person name="Sun L."/>
            <person name="Yuan J."/>
            <person name="Sun Y."/>
            <person name="Gao Y."/>
            <person name="Zhang L."/>
            <person name="Li S."/>
            <person name="Dai H."/>
            <person name="Hamel J.F."/>
            <person name="Liu C."/>
            <person name="Yu Y."/>
            <person name="Liu S."/>
            <person name="Lin W."/>
            <person name="Guo K."/>
            <person name="Jin S."/>
            <person name="Xu P."/>
            <person name="Storey K.B."/>
            <person name="Huan P."/>
            <person name="Zhang T."/>
            <person name="Zhou Y."/>
            <person name="Zhang J."/>
            <person name="Lin C."/>
            <person name="Li X."/>
            <person name="Xing L."/>
            <person name="Huo D."/>
            <person name="Sun M."/>
            <person name="Wang L."/>
            <person name="Mercier A."/>
            <person name="Li F."/>
            <person name="Yang H."/>
            <person name="Xiang J."/>
        </authorList>
    </citation>
    <scope>NUCLEOTIDE SEQUENCE [LARGE SCALE GENOMIC DNA]</scope>
    <source>
        <strain evidence="2">Shaxun</strain>
        <tissue evidence="2">Muscle</tissue>
    </source>
</reference>
<dbReference type="Proteomes" id="UP000230750">
    <property type="component" value="Unassembled WGS sequence"/>
</dbReference>
<evidence type="ECO:0000259" key="1">
    <source>
        <dbReference type="Pfam" id="PF24764"/>
    </source>
</evidence>
<evidence type="ECO:0000313" key="3">
    <source>
        <dbReference type="Proteomes" id="UP000230750"/>
    </source>
</evidence>
<dbReference type="EMBL" id="MRZV01002259">
    <property type="protein sequence ID" value="PIK34175.1"/>
    <property type="molecule type" value="Genomic_DNA"/>
</dbReference>
<dbReference type="OrthoDB" id="10045093at2759"/>
<evidence type="ECO:0000313" key="2">
    <source>
        <dbReference type="EMBL" id="PIK34175.1"/>
    </source>
</evidence>
<protein>
    <recommendedName>
        <fullName evidence="1">Integrase core domain-containing protein</fullName>
    </recommendedName>
</protein>
<proteinExistence type="predicted"/>